<organism evidence="2 3">
    <name type="scientific">Cyclostephanos tholiformis</name>
    <dbReference type="NCBI Taxonomy" id="382380"/>
    <lineage>
        <taxon>Eukaryota</taxon>
        <taxon>Sar</taxon>
        <taxon>Stramenopiles</taxon>
        <taxon>Ochrophyta</taxon>
        <taxon>Bacillariophyta</taxon>
        <taxon>Coscinodiscophyceae</taxon>
        <taxon>Thalassiosirophycidae</taxon>
        <taxon>Stephanodiscales</taxon>
        <taxon>Stephanodiscaceae</taxon>
        <taxon>Cyclostephanos</taxon>
    </lineage>
</organism>
<dbReference type="AlphaFoldDB" id="A0ABD3RAA8"/>
<feature type="compositionally biased region" description="Basic and acidic residues" evidence="1">
    <location>
        <begin position="301"/>
        <end position="326"/>
    </location>
</feature>
<evidence type="ECO:0000313" key="3">
    <source>
        <dbReference type="Proteomes" id="UP001530377"/>
    </source>
</evidence>
<feature type="compositionally biased region" description="Low complexity" evidence="1">
    <location>
        <begin position="270"/>
        <end position="281"/>
    </location>
</feature>
<dbReference type="EMBL" id="JALLPB020000364">
    <property type="protein sequence ID" value="KAL3809930.1"/>
    <property type="molecule type" value="Genomic_DNA"/>
</dbReference>
<dbReference type="Proteomes" id="UP001530377">
    <property type="component" value="Unassembled WGS sequence"/>
</dbReference>
<proteinExistence type="predicted"/>
<feature type="region of interest" description="Disordered" evidence="1">
    <location>
        <begin position="270"/>
        <end position="332"/>
    </location>
</feature>
<name>A0ABD3RAA8_9STRA</name>
<evidence type="ECO:0000256" key="1">
    <source>
        <dbReference type="SAM" id="MobiDB-lite"/>
    </source>
</evidence>
<feature type="compositionally biased region" description="Basic residues" evidence="1">
    <location>
        <begin position="285"/>
        <end position="300"/>
    </location>
</feature>
<comment type="caution">
    <text evidence="2">The sequence shown here is derived from an EMBL/GenBank/DDBJ whole genome shotgun (WGS) entry which is preliminary data.</text>
</comment>
<feature type="region of interest" description="Disordered" evidence="1">
    <location>
        <begin position="83"/>
        <end position="115"/>
    </location>
</feature>
<feature type="region of interest" description="Disordered" evidence="1">
    <location>
        <begin position="345"/>
        <end position="365"/>
    </location>
</feature>
<sequence>MEHASSEFIRLLAVAGMEVPPDYRAENVYDDRERRWRGGDGGAKGVGKKRWTLSDHFLHELGIDPNTTTTNTSNAAYERKSAYFGRSSSFAPPPTDDRPPRPSPPTYSHPDLARGRRRFMNSIPWDKFARDYDNAFEDARADWTTMRLGLFDPNTVRGRERREELVSRICAGVRIRRAASRGGGGMGDDDRDDAEIEDGVDAEEDDDDDVPEGLDVIAQLIAMRRLSILLYDNFDRLKMEKMGRMWERLVIVLTPPRRGGGSVVVPVRWDGASSSSPSSSPLVRHPGRKLTKYERRRRRRDRLETASRGRMRHDAEMYHERKRGEVGEDGEGGMSVAAGAVNADEEVERGGQTQPRTKPPCSSVDDGSYSGFKFSYGTRSDQGSGHVIAHVPIDFRDGELVRQLQTHVREYFDNCCGRVGFLRYGADGVIRADVGDEGGGGFDHDRGDSHYDLRVDNGEGEGMGIEREIYD</sequence>
<gene>
    <name evidence="2" type="ORF">ACHAXA_004791</name>
</gene>
<evidence type="ECO:0000313" key="2">
    <source>
        <dbReference type="EMBL" id="KAL3809930.1"/>
    </source>
</evidence>
<keyword evidence="3" id="KW-1185">Reference proteome</keyword>
<reference evidence="2 3" key="1">
    <citation type="submission" date="2024-10" db="EMBL/GenBank/DDBJ databases">
        <title>Updated reference genomes for cyclostephanoid diatoms.</title>
        <authorList>
            <person name="Roberts W.R."/>
            <person name="Alverson A.J."/>
        </authorList>
    </citation>
    <scope>NUCLEOTIDE SEQUENCE [LARGE SCALE GENOMIC DNA]</scope>
    <source>
        <strain evidence="2 3">AJA228-03</strain>
    </source>
</reference>
<protein>
    <submittedName>
        <fullName evidence="2">Uncharacterized protein</fullName>
    </submittedName>
</protein>
<accession>A0ABD3RAA8</accession>